<keyword evidence="7 10" id="KW-0503">Monooxygenase</keyword>
<comment type="caution">
    <text evidence="12">The sequence shown here is derived from an EMBL/GenBank/DDBJ whole genome shotgun (WGS) entry which is preliminary data.</text>
</comment>
<evidence type="ECO:0000256" key="11">
    <source>
        <dbReference type="SAM" id="Phobius"/>
    </source>
</evidence>
<dbReference type="PRINTS" id="PR00463">
    <property type="entry name" value="EP450I"/>
</dbReference>
<gene>
    <name evidence="12" type="ORF">COLO4_11500</name>
</gene>
<dbReference type="InterPro" id="IPR002401">
    <property type="entry name" value="Cyt_P450_E_grp-I"/>
</dbReference>
<dbReference type="OrthoDB" id="6081913at2759"/>
<keyword evidence="6 9" id="KW-0408">Iron</keyword>
<dbReference type="GO" id="GO:0004497">
    <property type="term" value="F:monooxygenase activity"/>
    <property type="evidence" value="ECO:0007669"/>
    <property type="project" value="UniProtKB-KW"/>
</dbReference>
<keyword evidence="5 10" id="KW-0560">Oxidoreductase</keyword>
<evidence type="ECO:0000256" key="10">
    <source>
        <dbReference type="RuleBase" id="RU000461"/>
    </source>
</evidence>
<dbReference type="Proteomes" id="UP000187203">
    <property type="component" value="Unassembled WGS sequence"/>
</dbReference>
<dbReference type="InterPro" id="IPR017972">
    <property type="entry name" value="Cyt_P450_CS"/>
</dbReference>
<evidence type="ECO:0000256" key="5">
    <source>
        <dbReference type="ARBA" id="ARBA00023002"/>
    </source>
</evidence>
<feature type="transmembrane region" description="Helical" evidence="11">
    <location>
        <begin position="6"/>
        <end position="23"/>
    </location>
</feature>
<evidence type="ECO:0000256" key="3">
    <source>
        <dbReference type="ARBA" id="ARBA00022617"/>
    </source>
</evidence>
<keyword evidence="4 9" id="KW-0479">Metal-binding</keyword>
<dbReference type="CDD" id="cd20653">
    <property type="entry name" value="CYP81"/>
    <property type="match status" value="1"/>
</dbReference>
<dbReference type="InterPro" id="IPR050651">
    <property type="entry name" value="Plant_Cytochrome_P450_Monoox"/>
</dbReference>
<dbReference type="GO" id="GO:0016705">
    <property type="term" value="F:oxidoreductase activity, acting on paired donors, with incorporation or reduction of molecular oxygen"/>
    <property type="evidence" value="ECO:0007669"/>
    <property type="project" value="InterPro"/>
</dbReference>
<evidence type="ECO:0000256" key="6">
    <source>
        <dbReference type="ARBA" id="ARBA00023004"/>
    </source>
</evidence>
<evidence type="ECO:0000256" key="2">
    <source>
        <dbReference type="ARBA" id="ARBA00010617"/>
    </source>
</evidence>
<organism evidence="12 13">
    <name type="scientific">Corchorus olitorius</name>
    <dbReference type="NCBI Taxonomy" id="93759"/>
    <lineage>
        <taxon>Eukaryota</taxon>
        <taxon>Viridiplantae</taxon>
        <taxon>Streptophyta</taxon>
        <taxon>Embryophyta</taxon>
        <taxon>Tracheophyta</taxon>
        <taxon>Spermatophyta</taxon>
        <taxon>Magnoliopsida</taxon>
        <taxon>eudicotyledons</taxon>
        <taxon>Gunneridae</taxon>
        <taxon>Pentapetalae</taxon>
        <taxon>rosids</taxon>
        <taxon>malvids</taxon>
        <taxon>Malvales</taxon>
        <taxon>Malvaceae</taxon>
        <taxon>Grewioideae</taxon>
        <taxon>Apeibeae</taxon>
        <taxon>Corchorus</taxon>
    </lineage>
</organism>
<reference evidence="13" key="1">
    <citation type="submission" date="2013-09" db="EMBL/GenBank/DDBJ databases">
        <title>Corchorus olitorius genome sequencing.</title>
        <authorList>
            <person name="Alam M."/>
            <person name="Haque M.S."/>
            <person name="Islam M.S."/>
            <person name="Emdad E.M."/>
            <person name="Islam M.M."/>
            <person name="Ahmed B."/>
            <person name="Halim A."/>
            <person name="Hossen Q.M.M."/>
            <person name="Hossain M.Z."/>
            <person name="Ahmed R."/>
            <person name="Khan M.M."/>
            <person name="Islam R."/>
            <person name="Rashid M.M."/>
            <person name="Khan S.A."/>
            <person name="Rahman M.S."/>
            <person name="Alam M."/>
            <person name="Yahiya A.S."/>
            <person name="Khan M.S."/>
            <person name="Azam M.S."/>
            <person name="Haque T."/>
            <person name="Lashkar M.Z.H."/>
            <person name="Akhand A.I."/>
            <person name="Morshed G."/>
            <person name="Roy S."/>
            <person name="Uddin K.S."/>
            <person name="Rabeya T."/>
            <person name="Hossain A.S."/>
            <person name="Chowdhury A."/>
            <person name="Snigdha A.R."/>
            <person name="Mortoza M.S."/>
            <person name="Matin S.A."/>
            <person name="Hoque S.M.E."/>
            <person name="Islam M.K."/>
            <person name="Roy D.K."/>
            <person name="Haider R."/>
            <person name="Moosa M.M."/>
            <person name="Elias S.M."/>
            <person name="Hasan A.M."/>
            <person name="Jahan S."/>
            <person name="Shafiuddin M."/>
            <person name="Mahmood N."/>
            <person name="Shommy N.S."/>
        </authorList>
    </citation>
    <scope>NUCLEOTIDE SEQUENCE [LARGE SCALE GENOMIC DNA]</scope>
    <source>
        <strain evidence="13">cv. O-4</strain>
    </source>
</reference>
<dbReference type="InterPro" id="IPR036396">
    <property type="entry name" value="Cyt_P450_sf"/>
</dbReference>
<accession>A0A1R3K489</accession>
<comment type="similarity">
    <text evidence="2 10">Belongs to the cytochrome P450 family.</text>
</comment>
<evidence type="ECO:0000313" key="12">
    <source>
        <dbReference type="EMBL" id="OMP01899.1"/>
    </source>
</evidence>
<comment type="subcellular location">
    <subcellularLocation>
        <location evidence="1">Membrane</location>
    </subcellularLocation>
</comment>
<dbReference type="PROSITE" id="PS00086">
    <property type="entry name" value="CYTOCHROME_P450"/>
    <property type="match status" value="1"/>
</dbReference>
<keyword evidence="13" id="KW-1185">Reference proteome</keyword>
<dbReference type="Pfam" id="PF00067">
    <property type="entry name" value="p450"/>
    <property type="match status" value="1"/>
</dbReference>
<dbReference type="InterPro" id="IPR001128">
    <property type="entry name" value="Cyt_P450"/>
</dbReference>
<sequence>MEESLLLYSSLFIVFLLIFKLFLTKSKKLPPSRFALPILGHLHLLNQPLHRTLQNLSQKYGPIFSLKFGSKLVVVVSSSSAAEECLSKNDLVLANRPHFTMNKYLGYNSTTLVSSSYGEHWRNLRHITMVEVFSPKRLNMLTGVVRDEVKILLGKLQRVSAVDKFTKVELRPLISALTFNIITRMIAGKRFFGEEVDGNEEAKQFRQLVGEMFADGGGGYPGDFLPLIKYFDLTGYIKKVTNLGRRVDMFFQGLVDDVRRNKGSLESGNTMIGHLLSLQESQPEQYTDEIIKGLALNMIAGGTHTVAATLEWAMSNLLNNSRVLKKARAELDASLGSKKLVLDEIDRLSKLNYLQNIISESSRLNPAAPLLVPHMSSDYCTIGGYNVPPNTIFLVNAWAIHRDQKIWDDPTCFNPERFGSNQVDAYKLLPFGVGRRACPGIGLANRTVGLTLGSLIQCFEWERVDGKEIDMVEGSAGIAMPKLEPLDALCKTRSFMKDALIQALN</sequence>
<dbReference type="EMBL" id="AWUE01014708">
    <property type="protein sequence ID" value="OMP01899.1"/>
    <property type="molecule type" value="Genomic_DNA"/>
</dbReference>
<dbReference type="SUPFAM" id="SSF48264">
    <property type="entry name" value="Cytochrome P450"/>
    <property type="match status" value="1"/>
</dbReference>
<keyword evidence="11" id="KW-1133">Transmembrane helix</keyword>
<dbReference type="AlphaFoldDB" id="A0A1R3K489"/>
<dbReference type="PRINTS" id="PR00385">
    <property type="entry name" value="P450"/>
</dbReference>
<evidence type="ECO:0000256" key="4">
    <source>
        <dbReference type="ARBA" id="ARBA00022723"/>
    </source>
</evidence>
<proteinExistence type="inferred from homology"/>
<keyword evidence="8 11" id="KW-0472">Membrane</keyword>
<evidence type="ECO:0000256" key="7">
    <source>
        <dbReference type="ARBA" id="ARBA00023033"/>
    </source>
</evidence>
<name>A0A1R3K489_9ROSI</name>
<dbReference type="Gene3D" id="1.10.630.10">
    <property type="entry name" value="Cytochrome P450"/>
    <property type="match status" value="1"/>
</dbReference>
<evidence type="ECO:0000256" key="9">
    <source>
        <dbReference type="PIRSR" id="PIRSR602401-1"/>
    </source>
</evidence>
<dbReference type="FunFam" id="1.10.630.10:FF:000023">
    <property type="entry name" value="Cytochrome P450 family protein"/>
    <property type="match status" value="1"/>
</dbReference>
<evidence type="ECO:0000256" key="1">
    <source>
        <dbReference type="ARBA" id="ARBA00004370"/>
    </source>
</evidence>
<protein>
    <submittedName>
        <fullName evidence="12">Cytochrome P450</fullName>
    </submittedName>
</protein>
<dbReference type="GO" id="GO:0016020">
    <property type="term" value="C:membrane"/>
    <property type="evidence" value="ECO:0007669"/>
    <property type="project" value="UniProtKB-SubCell"/>
</dbReference>
<dbReference type="GO" id="GO:0020037">
    <property type="term" value="F:heme binding"/>
    <property type="evidence" value="ECO:0007669"/>
    <property type="project" value="InterPro"/>
</dbReference>
<keyword evidence="3 9" id="KW-0349">Heme</keyword>
<comment type="cofactor">
    <cofactor evidence="9">
        <name>heme</name>
        <dbReference type="ChEBI" id="CHEBI:30413"/>
    </cofactor>
</comment>
<evidence type="ECO:0000313" key="13">
    <source>
        <dbReference type="Proteomes" id="UP000187203"/>
    </source>
</evidence>
<dbReference type="PANTHER" id="PTHR47947">
    <property type="entry name" value="CYTOCHROME P450 82C3-RELATED"/>
    <property type="match status" value="1"/>
</dbReference>
<dbReference type="GO" id="GO:0005506">
    <property type="term" value="F:iron ion binding"/>
    <property type="evidence" value="ECO:0007669"/>
    <property type="project" value="InterPro"/>
</dbReference>
<keyword evidence="11" id="KW-0812">Transmembrane</keyword>
<evidence type="ECO:0000256" key="8">
    <source>
        <dbReference type="ARBA" id="ARBA00023136"/>
    </source>
</evidence>
<dbReference type="STRING" id="93759.A0A1R3K489"/>
<dbReference type="PANTHER" id="PTHR47947:SF24">
    <property type="entry name" value="ISOFLAVONE 2'-HYDROXYLASE-LIKE"/>
    <property type="match status" value="1"/>
</dbReference>
<feature type="binding site" description="axial binding residue" evidence="9">
    <location>
        <position position="438"/>
    </location>
    <ligand>
        <name>heme</name>
        <dbReference type="ChEBI" id="CHEBI:30413"/>
    </ligand>
    <ligandPart>
        <name>Fe</name>
        <dbReference type="ChEBI" id="CHEBI:18248"/>
    </ligandPart>
</feature>